<dbReference type="AlphaFoldDB" id="A0A7S4KHR7"/>
<feature type="compositionally biased region" description="Basic residues" evidence="1">
    <location>
        <begin position="157"/>
        <end position="174"/>
    </location>
</feature>
<sequence length="174" mass="21251">MYCNLKANGVRVKLVTFKDLVYNRTNTMKELGQFLNVAKPWEGKTAMHHKPITDRIENLNEVSKYFNENAPEDLCMLYENCKYPPIDCEKEATQELRLSDQAVRDRESEREKLREREKERERLREIERQKARESEKERENQLQRERQIRREAERIHTQQHQHKEKKHRQHKKPI</sequence>
<dbReference type="EMBL" id="HBKR01010533">
    <property type="protein sequence ID" value="CAE2295399.1"/>
    <property type="molecule type" value="Transcribed_RNA"/>
</dbReference>
<proteinExistence type="predicted"/>
<protein>
    <submittedName>
        <fullName evidence="2">Uncharacterized protein</fullName>
    </submittedName>
</protein>
<evidence type="ECO:0000313" key="2">
    <source>
        <dbReference type="EMBL" id="CAE2295399.1"/>
    </source>
</evidence>
<accession>A0A7S4KHR7</accession>
<evidence type="ECO:0000256" key="1">
    <source>
        <dbReference type="SAM" id="MobiDB-lite"/>
    </source>
</evidence>
<feature type="compositionally biased region" description="Basic and acidic residues" evidence="1">
    <location>
        <begin position="99"/>
        <end position="156"/>
    </location>
</feature>
<reference evidence="2" key="1">
    <citation type="submission" date="2021-01" db="EMBL/GenBank/DDBJ databases">
        <authorList>
            <person name="Corre E."/>
            <person name="Pelletier E."/>
            <person name="Niang G."/>
            <person name="Scheremetjew M."/>
            <person name="Finn R."/>
            <person name="Kale V."/>
            <person name="Holt S."/>
            <person name="Cochrane G."/>
            <person name="Meng A."/>
            <person name="Brown T."/>
            <person name="Cohen L."/>
        </authorList>
    </citation>
    <scope>NUCLEOTIDE SEQUENCE</scope>
    <source>
        <strain evidence="2">SoJaBio B1-5/56/2</strain>
    </source>
</reference>
<name>A0A7S4KHR7_9EUKA</name>
<organism evidence="2">
    <name type="scientific">Paramoeba aestuarina</name>
    <dbReference type="NCBI Taxonomy" id="180227"/>
    <lineage>
        <taxon>Eukaryota</taxon>
        <taxon>Amoebozoa</taxon>
        <taxon>Discosea</taxon>
        <taxon>Flabellinia</taxon>
        <taxon>Dactylopodida</taxon>
        <taxon>Paramoebidae</taxon>
        <taxon>Paramoeba</taxon>
    </lineage>
</organism>
<gene>
    <name evidence="2" type="ORF">NAES01612_LOCUS7004</name>
</gene>
<feature type="region of interest" description="Disordered" evidence="1">
    <location>
        <begin position="99"/>
        <end position="174"/>
    </location>
</feature>